<keyword evidence="3" id="KW-1185">Reference proteome</keyword>
<dbReference type="RefSeq" id="WP_211082585.1">
    <property type="nucleotide sequence ID" value="NZ_CBCSLC010000008.1"/>
</dbReference>
<keyword evidence="1" id="KW-1133">Transmembrane helix</keyword>
<protein>
    <submittedName>
        <fullName evidence="2">Membrane protein</fullName>
    </submittedName>
</protein>
<comment type="caution">
    <text evidence="2">The sequence shown here is derived from an EMBL/GenBank/DDBJ whole genome shotgun (WGS) entry which is preliminary data.</text>
</comment>
<feature type="transmembrane region" description="Helical" evidence="1">
    <location>
        <begin position="43"/>
        <end position="64"/>
    </location>
</feature>
<dbReference type="Pfam" id="PF07099">
    <property type="entry name" value="DUF1361"/>
    <property type="match status" value="1"/>
</dbReference>
<dbReference type="Proteomes" id="UP000810207">
    <property type="component" value="Unassembled WGS sequence"/>
</dbReference>
<feature type="transmembrane region" description="Helical" evidence="1">
    <location>
        <begin position="71"/>
        <end position="94"/>
    </location>
</feature>
<feature type="transmembrane region" description="Helical" evidence="1">
    <location>
        <begin position="12"/>
        <end position="31"/>
    </location>
</feature>
<feature type="transmembrane region" description="Helical" evidence="1">
    <location>
        <begin position="205"/>
        <end position="229"/>
    </location>
</feature>
<name>A0ABS4RSP8_PAEXY</name>
<dbReference type="EMBL" id="JAGIKV010000007">
    <property type="protein sequence ID" value="MBP2245749.1"/>
    <property type="molecule type" value="Genomic_DNA"/>
</dbReference>
<evidence type="ECO:0000313" key="3">
    <source>
        <dbReference type="Proteomes" id="UP000810207"/>
    </source>
</evidence>
<organism evidence="2 3">
    <name type="scientific">Paenibacillus xylanexedens</name>
    <dbReference type="NCBI Taxonomy" id="528191"/>
    <lineage>
        <taxon>Bacteria</taxon>
        <taxon>Bacillati</taxon>
        <taxon>Bacillota</taxon>
        <taxon>Bacilli</taxon>
        <taxon>Bacillales</taxon>
        <taxon>Paenibacillaceae</taxon>
        <taxon>Paenibacillus</taxon>
    </lineage>
</organism>
<evidence type="ECO:0000256" key="1">
    <source>
        <dbReference type="SAM" id="Phobius"/>
    </source>
</evidence>
<keyword evidence="1" id="KW-0472">Membrane</keyword>
<accession>A0ABS4RSP8</accession>
<feature type="transmembrane region" description="Helical" evidence="1">
    <location>
        <begin position="118"/>
        <end position="142"/>
    </location>
</feature>
<dbReference type="InterPro" id="IPR009793">
    <property type="entry name" value="DUF1361"/>
</dbReference>
<gene>
    <name evidence="2" type="ORF">J2Z28_002367</name>
</gene>
<reference evidence="2 3" key="1">
    <citation type="submission" date="2021-03" db="EMBL/GenBank/DDBJ databases">
        <title>Genomic Encyclopedia of Type Strains, Phase IV (KMG-IV): sequencing the most valuable type-strain genomes for metagenomic binning, comparative biology and taxonomic classification.</title>
        <authorList>
            <person name="Goeker M."/>
        </authorList>
    </citation>
    <scope>NUCLEOTIDE SEQUENCE [LARGE SCALE GENOMIC DNA]</scope>
    <source>
        <strain evidence="2 3">DSM 21292</strain>
    </source>
</reference>
<sequence length="245" mass="28138">MKDNKHPVQDLRLIVTLLVATLCCLGVVMYLRAQTDTNMYRFLSWDMFLAWVPFIISSCIRYIFNKKLTTTCMICMGLMCGVWLFFLPNAAYLFTEILHSFRYFDAQGEVRFWVNIDFWYGLTLTFAVAIIGLLLSTCSIIQIHGMLNKLVNRYISMMVVGVILLLSSIGVYIGRFNRWNSWDVLSRPGKIFVDLVNDFNAANSIMVEFVVIVFTVQLFGYVIVSLLTARSNSSSSFERAKDLKL</sequence>
<keyword evidence="1" id="KW-0812">Transmembrane</keyword>
<proteinExistence type="predicted"/>
<feature type="transmembrane region" description="Helical" evidence="1">
    <location>
        <begin position="154"/>
        <end position="173"/>
    </location>
</feature>
<evidence type="ECO:0000313" key="2">
    <source>
        <dbReference type="EMBL" id="MBP2245749.1"/>
    </source>
</evidence>